<organism evidence="1 2">
    <name type="scientific">candidate division WWE3 bacterium GW2011_GWA1_41_8</name>
    <dbReference type="NCBI Taxonomy" id="1619103"/>
    <lineage>
        <taxon>Bacteria</taxon>
        <taxon>Katanobacteria</taxon>
    </lineage>
</organism>
<dbReference type="AlphaFoldDB" id="A0A0G0XBZ9"/>
<dbReference type="EMBL" id="LCCA01000006">
    <property type="protein sequence ID" value="KKS22489.1"/>
    <property type="molecule type" value="Genomic_DNA"/>
</dbReference>
<gene>
    <name evidence="1" type="ORF">UU80_C0006G0015</name>
</gene>
<comment type="caution">
    <text evidence="1">The sequence shown here is derived from an EMBL/GenBank/DDBJ whole genome shotgun (WGS) entry which is preliminary data.</text>
</comment>
<evidence type="ECO:0000313" key="2">
    <source>
        <dbReference type="Proteomes" id="UP000034920"/>
    </source>
</evidence>
<sequence length="85" mass="9263">MTLQSQVRVLQIEINQVHAVVSKLDPSHCGSILLALNTGTDPAMYAGGKALKPLLTTRGTLRKRLIGELRRQLTEKVCLPQPAGF</sequence>
<accession>A0A0G0XBZ9</accession>
<reference evidence="1 2" key="1">
    <citation type="journal article" date="2015" name="Nature">
        <title>rRNA introns, odd ribosomes, and small enigmatic genomes across a large radiation of phyla.</title>
        <authorList>
            <person name="Brown C.T."/>
            <person name="Hug L.A."/>
            <person name="Thomas B.C."/>
            <person name="Sharon I."/>
            <person name="Castelle C.J."/>
            <person name="Singh A."/>
            <person name="Wilkins M.J."/>
            <person name="Williams K.H."/>
            <person name="Banfield J.F."/>
        </authorList>
    </citation>
    <scope>NUCLEOTIDE SEQUENCE [LARGE SCALE GENOMIC DNA]</scope>
</reference>
<dbReference type="Proteomes" id="UP000034920">
    <property type="component" value="Unassembled WGS sequence"/>
</dbReference>
<proteinExistence type="predicted"/>
<dbReference type="STRING" id="1619103.UU80_C0006G0015"/>
<evidence type="ECO:0000313" key="1">
    <source>
        <dbReference type="EMBL" id="KKS22489.1"/>
    </source>
</evidence>
<name>A0A0G0XBZ9_UNCKA</name>
<protein>
    <submittedName>
        <fullName evidence="1">Uncharacterized protein</fullName>
    </submittedName>
</protein>